<evidence type="ECO:0000259" key="1">
    <source>
        <dbReference type="SMART" id="SM00852"/>
    </source>
</evidence>
<evidence type="ECO:0000313" key="3">
    <source>
        <dbReference type="Proteomes" id="UP000070341"/>
    </source>
</evidence>
<gene>
    <name evidence="2" type="ORF">AKJ40_00350</name>
</gene>
<proteinExistence type="predicted"/>
<dbReference type="InterPro" id="IPR036425">
    <property type="entry name" value="MoaB/Mog-like_dom_sf"/>
</dbReference>
<dbReference type="Proteomes" id="UP000070341">
    <property type="component" value="Unassembled WGS sequence"/>
</dbReference>
<dbReference type="InterPro" id="IPR001453">
    <property type="entry name" value="MoaB/Mog_dom"/>
</dbReference>
<accession>A0A133V326</accession>
<evidence type="ECO:0000313" key="2">
    <source>
        <dbReference type="EMBL" id="KXB00844.1"/>
    </source>
</evidence>
<dbReference type="EMBL" id="LHXU01000002">
    <property type="protein sequence ID" value="KXB00844.1"/>
    <property type="molecule type" value="Genomic_DNA"/>
</dbReference>
<dbReference type="GO" id="GO:0005829">
    <property type="term" value="C:cytosol"/>
    <property type="evidence" value="ECO:0007669"/>
    <property type="project" value="TreeGrafter"/>
</dbReference>
<organism evidence="2 3">
    <name type="scientific">candidate division MSBL1 archaeon SCGC-AAA259M10</name>
    <dbReference type="NCBI Taxonomy" id="1698270"/>
    <lineage>
        <taxon>Archaea</taxon>
        <taxon>Methanobacteriati</taxon>
        <taxon>Methanobacteriota</taxon>
        <taxon>candidate division MSBL1</taxon>
    </lineage>
</organism>
<protein>
    <recommendedName>
        <fullName evidence="1">MoaB/Mog domain-containing protein</fullName>
    </recommendedName>
</protein>
<dbReference type="PANTHER" id="PTHR10192:SF28">
    <property type="entry name" value="MOLYBDOPTERIN MOLYBDENUMTRANSFERASE"/>
    <property type="match status" value="1"/>
</dbReference>
<comment type="caution">
    <text evidence="2">The sequence shown here is derived from an EMBL/GenBank/DDBJ whole genome shotgun (WGS) entry which is preliminary data.</text>
</comment>
<dbReference type="PANTHER" id="PTHR10192">
    <property type="entry name" value="MOLYBDOPTERIN BIOSYNTHESIS PROTEIN"/>
    <property type="match status" value="1"/>
</dbReference>
<dbReference type="InterPro" id="IPR038987">
    <property type="entry name" value="MoeA-like"/>
</dbReference>
<dbReference type="GO" id="GO:0006777">
    <property type="term" value="P:Mo-molybdopterin cofactor biosynthetic process"/>
    <property type="evidence" value="ECO:0007669"/>
    <property type="project" value="TreeGrafter"/>
</dbReference>
<dbReference type="GO" id="GO:0061599">
    <property type="term" value="F:molybdopterin molybdotransferase activity"/>
    <property type="evidence" value="ECO:0007669"/>
    <property type="project" value="TreeGrafter"/>
</dbReference>
<keyword evidence="3" id="KW-1185">Reference proteome</keyword>
<dbReference type="Gene3D" id="3.40.980.10">
    <property type="entry name" value="MoaB/Mog-like domain"/>
    <property type="match status" value="1"/>
</dbReference>
<name>A0A133V326_9EURY</name>
<dbReference type="SUPFAM" id="SSF53218">
    <property type="entry name" value="Molybdenum cofactor biosynthesis proteins"/>
    <property type="match status" value="1"/>
</dbReference>
<reference evidence="2 3" key="1">
    <citation type="journal article" date="2016" name="Sci. Rep.">
        <title>Metabolic traits of an uncultured archaeal lineage -MSBL1- from brine pools of the Red Sea.</title>
        <authorList>
            <person name="Mwirichia R."/>
            <person name="Alam I."/>
            <person name="Rashid M."/>
            <person name="Vinu M."/>
            <person name="Ba-Alawi W."/>
            <person name="Anthony Kamau A."/>
            <person name="Kamanda Ngugi D."/>
            <person name="Goker M."/>
            <person name="Klenk H.P."/>
            <person name="Bajic V."/>
            <person name="Stingl U."/>
        </authorList>
    </citation>
    <scope>NUCLEOTIDE SEQUENCE [LARGE SCALE GENOMIC DNA]</scope>
    <source>
        <strain evidence="2">SCGC-AAA259M10</strain>
    </source>
</reference>
<feature type="domain" description="MoaB/Mog" evidence="1">
    <location>
        <begin position="173"/>
        <end position="306"/>
    </location>
</feature>
<dbReference type="CDD" id="cd03522">
    <property type="entry name" value="MoeA_like"/>
    <property type="match status" value="1"/>
</dbReference>
<dbReference type="SMART" id="SM00852">
    <property type="entry name" value="MoCF_biosynth"/>
    <property type="match status" value="1"/>
</dbReference>
<dbReference type="Pfam" id="PF00994">
    <property type="entry name" value="MoCF_biosynth"/>
    <property type="match status" value="1"/>
</dbReference>
<sequence>MKKMEISDSVGKKLAHDVIEYGPKQKRVLFERGHQIQESDIEKMKDSGNYFVFISEGKEEGVHEDEAASRMAEASVGKNLTVLRPRKGRVRILSEVPGLLKAKTEVIKEVNLTDPFIFALKGNNTGVRKREEVASAKIAPLVTEENKVKEIEELLERNKPVLEVVPPKVTKIGLIITGTEIYEGRIEDAFEPTLKEKLNKYGLEITKTTILPDEENKIKNKILEFHEKKYDLILVTGGMAVDSKDVTPSAIKKTGAEIISRGIPIFPGNMLMISKLGNSYILGIPACVLPDEKTSFDIILPRVLAKEKLNKEDIAGLGDGGLL</sequence>
<dbReference type="AlphaFoldDB" id="A0A133V326"/>